<evidence type="ECO:0000256" key="5">
    <source>
        <dbReference type="HAMAP-Rule" id="MF_01371"/>
    </source>
</evidence>
<dbReference type="PANTHER" id="PTHR15892:SF2">
    <property type="entry name" value="LARGE RIBOSOMAL SUBUNIT PROTEIN UL30M"/>
    <property type="match status" value="1"/>
</dbReference>
<dbReference type="CDD" id="cd01658">
    <property type="entry name" value="Ribosomal_L30"/>
    <property type="match status" value="1"/>
</dbReference>
<evidence type="ECO:0000259" key="7">
    <source>
        <dbReference type="Pfam" id="PF00327"/>
    </source>
</evidence>
<accession>A0A100ZZV7</accession>
<evidence type="ECO:0000313" key="8">
    <source>
        <dbReference type="EMBL" id="KUI06457.1"/>
    </source>
</evidence>
<comment type="similarity">
    <text evidence="1 5 6">Belongs to the universal ribosomal protein uL30 family.</text>
</comment>
<keyword evidence="3 5" id="KW-0689">Ribosomal protein</keyword>
<dbReference type="GO" id="GO:0022625">
    <property type="term" value="C:cytosolic large ribosomal subunit"/>
    <property type="evidence" value="ECO:0007669"/>
    <property type="project" value="TreeGrafter"/>
</dbReference>
<dbReference type="EMBL" id="LQIR01000069">
    <property type="protein sequence ID" value="KUI06457.1"/>
    <property type="molecule type" value="Genomic_DNA"/>
</dbReference>
<organism evidence="8 9">
    <name type="scientific">Mycobacterium lehmannii</name>
    <dbReference type="NCBI Taxonomy" id="2048550"/>
    <lineage>
        <taxon>Bacteria</taxon>
        <taxon>Bacillati</taxon>
        <taxon>Actinomycetota</taxon>
        <taxon>Actinomycetes</taxon>
        <taxon>Mycobacteriales</taxon>
        <taxon>Mycobacteriaceae</taxon>
        <taxon>Mycobacterium</taxon>
    </lineage>
</organism>
<comment type="caution">
    <text evidence="8">The sequence shown here is derived from an EMBL/GenBank/DDBJ whole genome shotgun (WGS) entry which is preliminary data.</text>
</comment>
<dbReference type="InterPro" id="IPR018038">
    <property type="entry name" value="Ribosomal_uL30_CS"/>
</dbReference>
<keyword evidence="9" id="KW-1185">Reference proteome</keyword>
<dbReference type="GO" id="GO:0006412">
    <property type="term" value="P:translation"/>
    <property type="evidence" value="ECO:0007669"/>
    <property type="project" value="UniProtKB-UniRule"/>
</dbReference>
<protein>
    <recommendedName>
        <fullName evidence="5">Large ribosomal subunit protein uL30</fullName>
    </recommendedName>
</protein>
<dbReference type="Gene3D" id="3.30.1390.20">
    <property type="entry name" value="Ribosomal protein L30, ferredoxin-like fold domain"/>
    <property type="match status" value="1"/>
</dbReference>
<dbReference type="PANTHER" id="PTHR15892">
    <property type="entry name" value="MITOCHONDRIAL RIBOSOMAL PROTEIN L30"/>
    <property type="match status" value="1"/>
</dbReference>
<evidence type="ECO:0000256" key="3">
    <source>
        <dbReference type="ARBA" id="ARBA00022980"/>
    </source>
</evidence>
<dbReference type="PROSITE" id="PS00634">
    <property type="entry name" value="RIBOSOMAL_L30"/>
    <property type="match status" value="1"/>
</dbReference>
<evidence type="ECO:0000313" key="9">
    <source>
        <dbReference type="Proteomes" id="UP000053707"/>
    </source>
</evidence>
<evidence type="ECO:0000256" key="2">
    <source>
        <dbReference type="ARBA" id="ARBA00011838"/>
    </source>
</evidence>
<dbReference type="InterPro" id="IPR016082">
    <property type="entry name" value="Ribosomal_uL30_ferredoxin-like"/>
</dbReference>
<reference evidence="8 9" key="1">
    <citation type="submission" date="2016-01" db="EMBL/GenBank/DDBJ databases">
        <authorList>
            <consortium name="TB Trials Study Group"/>
            <person name="Sutton G."/>
            <person name="Brinkac L."/>
            <person name="Sanka R."/>
            <person name="Adams M."/>
            <person name="Lau E.L."/>
            <person name="Macaden R."/>
            <person name="Grewal H.M.S."/>
        </authorList>
    </citation>
    <scope>NUCLEOTIDE SEQUENCE [LARGE SCALE GENOMIC DNA]</scope>
    <source>
        <strain evidence="8 9">IS-1744</strain>
    </source>
</reference>
<keyword evidence="4 5" id="KW-0687">Ribonucleoprotein</keyword>
<dbReference type="FunFam" id="3.30.1390.20:FF:000001">
    <property type="entry name" value="50S ribosomal protein L30"/>
    <property type="match status" value="1"/>
</dbReference>
<dbReference type="AlphaFoldDB" id="A0A100ZZV7"/>
<gene>
    <name evidence="5" type="primary">rpmD</name>
    <name evidence="8" type="ORF">AU192_08490</name>
</gene>
<comment type="subunit">
    <text evidence="2 5">Part of the 50S ribosomal subunit.</text>
</comment>
<evidence type="ECO:0000256" key="4">
    <source>
        <dbReference type="ARBA" id="ARBA00023274"/>
    </source>
</evidence>
<dbReference type="InterPro" id="IPR005996">
    <property type="entry name" value="Ribosomal_uL30_bac-type"/>
</dbReference>
<dbReference type="Proteomes" id="UP000053707">
    <property type="component" value="Unassembled WGS sequence"/>
</dbReference>
<dbReference type="RefSeq" id="WP_064400102.1">
    <property type="nucleotide sequence ID" value="NZ_LQIR01000069.1"/>
</dbReference>
<evidence type="ECO:0000256" key="6">
    <source>
        <dbReference type="RuleBase" id="RU003734"/>
    </source>
</evidence>
<evidence type="ECO:0000256" key="1">
    <source>
        <dbReference type="ARBA" id="ARBA00007594"/>
    </source>
</evidence>
<dbReference type="GO" id="GO:0003735">
    <property type="term" value="F:structural constituent of ribosome"/>
    <property type="evidence" value="ECO:0007669"/>
    <property type="project" value="InterPro"/>
</dbReference>
<dbReference type="SUPFAM" id="SSF55129">
    <property type="entry name" value="Ribosomal protein L30p/L7e"/>
    <property type="match status" value="1"/>
</dbReference>
<dbReference type="HAMAP" id="MF_01371_B">
    <property type="entry name" value="Ribosomal_uL30_B"/>
    <property type="match status" value="1"/>
</dbReference>
<name>A0A100ZZV7_9MYCO</name>
<feature type="domain" description="Large ribosomal subunit protein uL30-like ferredoxin-like fold" evidence="7">
    <location>
        <begin position="4"/>
        <end position="54"/>
    </location>
</feature>
<proteinExistence type="inferred from homology"/>
<dbReference type="Pfam" id="PF00327">
    <property type="entry name" value="Ribosomal_L30"/>
    <property type="match status" value="1"/>
</dbReference>
<sequence length="74" mass="8520">MAELKITQVRSTIGARWKQRESLRTLGLRKIRQSVVREDNAQTRGLIKTVHHLVKVEAVEAGDERSREERKAKA</sequence>
<dbReference type="InterPro" id="IPR036919">
    <property type="entry name" value="Ribo_uL30_ferredoxin-like_sf"/>
</dbReference>
<dbReference type="NCBIfam" id="TIGR01308">
    <property type="entry name" value="rpmD_bact"/>
    <property type="match status" value="1"/>
</dbReference>